<dbReference type="Proteomes" id="UP000281993">
    <property type="component" value="Segment"/>
</dbReference>
<keyword evidence="2" id="KW-0378">Hydrolase</keyword>
<dbReference type="Gene3D" id="3.90.1140.10">
    <property type="entry name" value="Cyclic phosphodiesterase"/>
    <property type="match status" value="1"/>
</dbReference>
<reference evidence="2 3" key="1">
    <citation type="submission" date="2018-08" db="EMBL/GenBank/DDBJ databases">
        <authorList>
            <person name="Preder H."/>
            <person name="Servin-Meza L.A."/>
            <person name="Bonilla J.A."/>
            <person name="Klyczek K."/>
            <person name="Garlena R.A."/>
            <person name="Russell D.A."/>
            <person name="Pope W.H."/>
            <person name="Jacobs-Sera D."/>
            <person name="Hatfull G.F."/>
        </authorList>
    </citation>
    <scope>NUCLEOTIDE SEQUENCE [LARGE SCALE GENOMIC DNA]</scope>
</reference>
<evidence type="ECO:0000259" key="1">
    <source>
        <dbReference type="Pfam" id="PF14550"/>
    </source>
</evidence>
<feature type="domain" description="Phage-like element PBSX protein XkdF" evidence="1">
    <location>
        <begin position="254"/>
        <end position="371"/>
    </location>
</feature>
<organism evidence="2 3">
    <name type="scientific">Microbacterium phage ValentiniPuff</name>
    <dbReference type="NCBI Taxonomy" id="2315705"/>
    <lineage>
        <taxon>Viruses</taxon>
        <taxon>Duplodnaviria</taxon>
        <taxon>Heunggongvirae</taxon>
        <taxon>Uroviricota</taxon>
        <taxon>Caudoviricetes</taxon>
        <taxon>Valentinivirus</taxon>
        <taxon>Valentinivirus valentinipuff</taxon>
    </lineage>
</organism>
<name>A0A386KS59_9CAUD</name>
<dbReference type="InterPro" id="IPR027924">
    <property type="entry name" value="XkdF"/>
</dbReference>
<dbReference type="EMBL" id="MH825712">
    <property type="protein sequence ID" value="AYD87311.1"/>
    <property type="molecule type" value="Genomic_DNA"/>
</dbReference>
<dbReference type="Pfam" id="PF13563">
    <property type="entry name" value="2_5_RNA_ligase2"/>
    <property type="match status" value="1"/>
</dbReference>
<dbReference type="GO" id="GO:0008233">
    <property type="term" value="F:peptidase activity"/>
    <property type="evidence" value="ECO:0007669"/>
    <property type="project" value="UniProtKB-KW"/>
</dbReference>
<protein>
    <submittedName>
        <fullName evidence="2">Capsid maturation protease</fullName>
    </submittedName>
</protein>
<dbReference type="GO" id="GO:0006508">
    <property type="term" value="P:proteolysis"/>
    <property type="evidence" value="ECO:0007669"/>
    <property type="project" value="UniProtKB-KW"/>
</dbReference>
<accession>A0A386KS59</accession>
<sequence>MKTTHLSMQKAIAVAEQLDDGEFTAAVEDAKRLGLASVEIVTTDEDGKSDIYVLRPEGVMIAWKPRNFERDRIKIVGGTPKAEIHMTLIYLGHLEDFDTDQQRTIIGVVTEVAQKHQTITGKMNGIGRFYDTNEDGEQPVWLGGDFPGLRELREDIAGALREAGITWEDKHPTFTPHVTIGWVPEDSETLGFTINPYETCIDNVTVYFGGLEYEIDLDGPDWQKADAHGPYFDGEYEPNLYVPVLKEAAQPVMDDVKKYTYGPWYVPDSVDLHNEWASRDDVQEALWKYVETGDRDIRLQHDTSIVAGHWVELATVPFPVSVPVENEQGVMVKHTYPAGTPFMGVIWEDWAWNLVEQGLIKGYSIGGSAARMLVDMPAAEADAAVAKSRA</sequence>
<keyword evidence="3" id="KW-1185">Reference proteome</keyword>
<evidence type="ECO:0000313" key="2">
    <source>
        <dbReference type="EMBL" id="AYD87311.1"/>
    </source>
</evidence>
<proteinExistence type="predicted"/>
<dbReference type="Pfam" id="PF14550">
    <property type="entry name" value="Peptidase_S78_2"/>
    <property type="match status" value="1"/>
</dbReference>
<dbReference type="InterPro" id="IPR009097">
    <property type="entry name" value="Cyclic_Pdiesterase"/>
</dbReference>
<keyword evidence="2" id="KW-0645">Protease</keyword>
<gene>
    <name evidence="2" type="primary">7</name>
    <name evidence="2" type="ORF">SEA_VALENTINIPUFF_7</name>
</gene>
<evidence type="ECO:0000313" key="3">
    <source>
        <dbReference type="Proteomes" id="UP000281993"/>
    </source>
</evidence>
<dbReference type="SUPFAM" id="SSF55144">
    <property type="entry name" value="LigT-like"/>
    <property type="match status" value="1"/>
</dbReference>